<dbReference type="InterPro" id="IPR014030">
    <property type="entry name" value="Ketoacyl_synth_N"/>
</dbReference>
<dbReference type="InterPro" id="IPR010071">
    <property type="entry name" value="AA_adenyl_dom"/>
</dbReference>
<name>A0AAU8HGA3_9ACTN</name>
<dbReference type="SMART" id="SM00825">
    <property type="entry name" value="PKS_KS"/>
    <property type="match status" value="1"/>
</dbReference>
<dbReference type="SMART" id="SM00823">
    <property type="entry name" value="PKS_PP"/>
    <property type="match status" value="1"/>
</dbReference>
<evidence type="ECO:0000256" key="4">
    <source>
        <dbReference type="ARBA" id="ARBA00022679"/>
    </source>
</evidence>
<proteinExistence type="predicted"/>
<dbReference type="Pfam" id="PF13193">
    <property type="entry name" value="AMP-binding_C"/>
    <property type="match status" value="1"/>
</dbReference>
<dbReference type="InterPro" id="IPR025110">
    <property type="entry name" value="AMP-bd_C"/>
</dbReference>
<dbReference type="InterPro" id="IPR014031">
    <property type="entry name" value="Ketoacyl_synth_C"/>
</dbReference>
<dbReference type="SUPFAM" id="SSF53901">
    <property type="entry name" value="Thiolase-like"/>
    <property type="match status" value="1"/>
</dbReference>
<dbReference type="SUPFAM" id="SSF56801">
    <property type="entry name" value="Acetyl-CoA synthetase-like"/>
    <property type="match status" value="1"/>
</dbReference>
<dbReference type="InterPro" id="IPR045851">
    <property type="entry name" value="AMP-bd_C_sf"/>
</dbReference>
<evidence type="ECO:0000256" key="1">
    <source>
        <dbReference type="ARBA" id="ARBA00001957"/>
    </source>
</evidence>
<dbReference type="Pfam" id="PF00501">
    <property type="entry name" value="AMP-binding"/>
    <property type="match status" value="1"/>
</dbReference>
<dbReference type="PANTHER" id="PTHR45527:SF1">
    <property type="entry name" value="FATTY ACID SYNTHASE"/>
    <property type="match status" value="1"/>
</dbReference>
<organism evidence="8">
    <name type="scientific">Micromonospora sp. CCTCC AA 2012012</name>
    <dbReference type="NCBI Taxonomy" id="3111921"/>
    <lineage>
        <taxon>Bacteria</taxon>
        <taxon>Bacillati</taxon>
        <taxon>Actinomycetota</taxon>
        <taxon>Actinomycetes</taxon>
        <taxon>Micromonosporales</taxon>
        <taxon>Micromonosporaceae</taxon>
        <taxon>Micromonospora</taxon>
    </lineage>
</organism>
<comment type="cofactor">
    <cofactor evidence="1">
        <name>pantetheine 4'-phosphate</name>
        <dbReference type="ChEBI" id="CHEBI:47942"/>
    </cofactor>
</comment>
<evidence type="ECO:0000259" key="5">
    <source>
        <dbReference type="PROSITE" id="PS50075"/>
    </source>
</evidence>
<dbReference type="InterPro" id="IPR001242">
    <property type="entry name" value="Condensation_dom"/>
</dbReference>
<dbReference type="PROSITE" id="PS00455">
    <property type="entry name" value="AMP_BINDING"/>
    <property type="match status" value="1"/>
</dbReference>
<dbReference type="Gene3D" id="3.30.559.10">
    <property type="entry name" value="Chloramphenicol acetyltransferase-like domain"/>
    <property type="match status" value="1"/>
</dbReference>
<dbReference type="EMBL" id="CP157762">
    <property type="protein sequence ID" value="XBP94826.1"/>
    <property type="molecule type" value="Genomic_DNA"/>
</dbReference>
<dbReference type="NCBIfam" id="TIGR01733">
    <property type="entry name" value="AA-adenyl-dom"/>
    <property type="match status" value="1"/>
</dbReference>
<dbReference type="GO" id="GO:0006633">
    <property type="term" value="P:fatty acid biosynthetic process"/>
    <property type="evidence" value="ECO:0007669"/>
    <property type="project" value="InterPro"/>
</dbReference>
<sequence length="1468" mass="155359">MTDDIRTATAEQLDLWLAASQDPESPRYNVPTALEFHARPDEAALREALRGLFDRHPALRSSFRLDASGQLRQTIPAAVEPPLRVVRVAQEWDQEARAAWAARVGLRPIALGSAGVARADLLLHPEGALLVLTVHHIVMDGWSVEVAVDDFLALYDAAIDGSGPPPVEEAEPVEPADPDAVDYWLDLLGSDPETLEPLPDLVRGTRPSRAAREETTVEGAQLAALRSMVERARVSVSTAGLAAWSVVLHQWSGLTEGLLATPFSARVDPGTHRTIGMFSRVLPVRSTFAPATPWRDHLAELHLQVLESFEQSAVDTAALRAAVAGQGRRYPAFRNVYAHLSEPRPLRVLPDTAVSRIDIDLGAVKYDLSAAVVEGPDRLTLQLEYDAAVHRPTTVRAMLAQLHGLLLAAAADPDAALGDLLREADAGTAATGTWDDTPVDVSVPPPHLVVEVARSHPDRIAVVHGEQELTYAQLVASASRVANWLLAADGDAPAPTVGVLMPGGVDAVVAFLGIALAGKAYVPMDPDHPAVRLAGIVADSGMRRILTTAPLADGAGRLGCTAHTLEEISAEAGGDEPPAVPLTPDTLLNVLYTSGSTGRPKGVLLPHRGVARLMRNGGRLRIDENDRVAQLCPLNFDGATFEIWGALTHGARLVVLDRALVLAPTELRDAVHRYGVTGLIITTPVFHSIVTEAPELLQSLTLLSLGGDVASVPHVARALAWCGPGVLVHTYGPTENSFTSVLAPIDHVDEASRALPLGRCVPGTEAYVVREGTTDPAPVGAPGELLLGGLGVAAGYLGDPRRTAASFVPDRFSGRPGALLYRTGDRVRRLPNGELEFIGRTDDQLKIRSQRIELGEVRSALLADEAVREGHVAGWRNARDEKEIAAYVVLVPGATPTQVRDRLARVLPAAALPTRWARVDALPLNANGKVDPKRLPTPELLGAETAAAVAPAVSRAAATPATRDAVRAAWREVLDDAPAGDDVNFFDAGGHSLLLARLQSALKRHAGADFRVADLFRFPSVRAQAEFLAAASGAEPRDAEAPTVGTPDEPIAVIGVAGRFAGAADVHAFWRNLSRDCVAGADAEIVELGGGRRRIARWGRLDDPRAFDAELFGLTPDEARVTDPQHGMLHECLWAAMEDAAVPLDRLRDRTSIYVGCATPAGPATAGLDEDLTAAFMSQPSFAASRYAYRHDLRGESVMIDTACSTSLVAVHLACASLRSGGSDYAFAGGVSVIDPVDGYVYEPGMIYAEDGVCRPFDEGATGTVGGDGAGVVLLRRLSDALRDGDPVHAVILGSAVNNDGRARAGYAAPGFDGQVSVIRRALAAARVQGRDIGFVETHGTGTRLGDTIEATALAEAVGERDAPLPISSVKASIGHCNTAAGIAGLLKAVYAVRDHVLPGTANSVKPIEEIASGDRLRLLTESEEWADTGRARLAGVSSFGVGGTNAHVVLREFTEQDELTQRAEPVR</sequence>
<dbReference type="InterPro" id="IPR036736">
    <property type="entry name" value="ACP-like_sf"/>
</dbReference>
<dbReference type="InterPro" id="IPR020845">
    <property type="entry name" value="AMP-binding_CS"/>
</dbReference>
<dbReference type="GO" id="GO:0044550">
    <property type="term" value="P:secondary metabolite biosynthetic process"/>
    <property type="evidence" value="ECO:0007669"/>
    <property type="project" value="TreeGrafter"/>
</dbReference>
<dbReference type="GO" id="GO:0004315">
    <property type="term" value="F:3-oxoacyl-[acyl-carrier-protein] synthase activity"/>
    <property type="evidence" value="ECO:0007669"/>
    <property type="project" value="InterPro"/>
</dbReference>
<dbReference type="Pfam" id="PF00668">
    <property type="entry name" value="Condensation"/>
    <property type="match status" value="1"/>
</dbReference>
<evidence type="ECO:0000313" key="8">
    <source>
        <dbReference type="EMBL" id="XCH75529.1"/>
    </source>
</evidence>
<dbReference type="Gene3D" id="1.10.1200.10">
    <property type="entry name" value="ACP-like"/>
    <property type="match status" value="1"/>
</dbReference>
<evidence type="ECO:0000313" key="7">
    <source>
        <dbReference type="EMBL" id="XBP94826.1"/>
    </source>
</evidence>
<dbReference type="SUPFAM" id="SSF52777">
    <property type="entry name" value="CoA-dependent acyltransferases"/>
    <property type="match status" value="2"/>
</dbReference>
<dbReference type="GO" id="GO:0005737">
    <property type="term" value="C:cytoplasm"/>
    <property type="evidence" value="ECO:0007669"/>
    <property type="project" value="TreeGrafter"/>
</dbReference>
<evidence type="ECO:0000259" key="6">
    <source>
        <dbReference type="PROSITE" id="PS52004"/>
    </source>
</evidence>
<dbReference type="Pfam" id="PF00109">
    <property type="entry name" value="ketoacyl-synt"/>
    <property type="match status" value="1"/>
</dbReference>
<dbReference type="CDD" id="cd00833">
    <property type="entry name" value="PKS"/>
    <property type="match status" value="1"/>
</dbReference>
<dbReference type="Pfam" id="PF00550">
    <property type="entry name" value="PP-binding"/>
    <property type="match status" value="1"/>
</dbReference>
<reference evidence="7" key="1">
    <citation type="submission" date="2024-01" db="EMBL/GenBank/DDBJ databases">
        <title>The genome sequence of Micromonospora mangrovi CCTCC AA 2012012.</title>
        <authorList>
            <person name="Gao J."/>
        </authorList>
    </citation>
    <scope>NUCLEOTIDE SEQUENCE</scope>
    <source>
        <strain evidence="7">CCTCC AA 2012012</strain>
    </source>
</reference>
<dbReference type="Gene3D" id="3.30.559.30">
    <property type="entry name" value="Nonribosomal peptide synthetase, condensation domain"/>
    <property type="match status" value="1"/>
</dbReference>
<reference evidence="8" key="2">
    <citation type="submission" date="2024-06" db="EMBL/GenBank/DDBJ databases">
        <title>Micromonospora mangrovi CCTCC AA 2012012 genome sequences.</title>
        <authorList>
            <person name="Gao J."/>
        </authorList>
    </citation>
    <scope>NUCLEOTIDE SEQUENCE</scope>
    <source>
        <strain evidence="8">CCTCC AA 2012012</strain>
    </source>
</reference>
<dbReference type="PROSITE" id="PS52004">
    <property type="entry name" value="KS3_2"/>
    <property type="match status" value="1"/>
</dbReference>
<dbReference type="Gene3D" id="2.30.38.10">
    <property type="entry name" value="Luciferase, Domain 3"/>
    <property type="match status" value="1"/>
</dbReference>
<dbReference type="InterPro" id="IPR018201">
    <property type="entry name" value="Ketoacyl_synth_AS"/>
</dbReference>
<dbReference type="InterPro" id="IPR020841">
    <property type="entry name" value="PKS_Beta-ketoAc_synthase_dom"/>
</dbReference>
<dbReference type="EMBL" id="CP159342">
    <property type="protein sequence ID" value="XCH75529.1"/>
    <property type="molecule type" value="Genomic_DNA"/>
</dbReference>
<dbReference type="InterPro" id="IPR023213">
    <property type="entry name" value="CAT-like_dom_sf"/>
</dbReference>
<dbReference type="Pfam" id="PF02801">
    <property type="entry name" value="Ketoacyl-synt_C"/>
    <property type="match status" value="1"/>
</dbReference>
<gene>
    <name evidence="8" type="ORF">ABUL08_05410</name>
    <name evidence="7" type="ORF">VK199_05365</name>
</gene>
<dbReference type="Gene3D" id="3.40.50.980">
    <property type="match status" value="2"/>
</dbReference>
<dbReference type="PROSITE" id="PS00606">
    <property type="entry name" value="KS3_1"/>
    <property type="match status" value="1"/>
</dbReference>
<dbReference type="InterPro" id="IPR009081">
    <property type="entry name" value="PP-bd_ACP"/>
</dbReference>
<dbReference type="GO" id="GO:0031177">
    <property type="term" value="F:phosphopantetheine binding"/>
    <property type="evidence" value="ECO:0007669"/>
    <property type="project" value="InterPro"/>
</dbReference>
<dbReference type="SUPFAM" id="SSF47336">
    <property type="entry name" value="ACP-like"/>
    <property type="match status" value="1"/>
</dbReference>
<dbReference type="PANTHER" id="PTHR45527">
    <property type="entry name" value="NONRIBOSOMAL PEPTIDE SYNTHETASE"/>
    <property type="match status" value="1"/>
</dbReference>
<keyword evidence="4" id="KW-0808">Transferase</keyword>
<dbReference type="InterPro" id="IPR016039">
    <property type="entry name" value="Thiolase-like"/>
</dbReference>
<feature type="domain" description="Carrier" evidence="5">
    <location>
        <begin position="957"/>
        <end position="1032"/>
    </location>
</feature>
<dbReference type="PROSITE" id="PS50075">
    <property type="entry name" value="CARRIER"/>
    <property type="match status" value="1"/>
</dbReference>
<keyword evidence="2" id="KW-0596">Phosphopantetheine</keyword>
<dbReference type="InterPro" id="IPR000873">
    <property type="entry name" value="AMP-dep_synth/lig_dom"/>
</dbReference>
<dbReference type="RefSeq" id="WP_350935088.1">
    <property type="nucleotide sequence ID" value="NZ_CP157762.1"/>
</dbReference>
<keyword evidence="3" id="KW-0597">Phosphoprotein</keyword>
<evidence type="ECO:0000256" key="3">
    <source>
        <dbReference type="ARBA" id="ARBA00022553"/>
    </source>
</evidence>
<dbReference type="InterPro" id="IPR020806">
    <property type="entry name" value="PKS_PP-bd"/>
</dbReference>
<dbReference type="Gene3D" id="3.40.47.10">
    <property type="match status" value="1"/>
</dbReference>
<dbReference type="GO" id="GO:0043041">
    <property type="term" value="P:amino acid activation for nonribosomal peptide biosynthetic process"/>
    <property type="evidence" value="ECO:0007669"/>
    <property type="project" value="TreeGrafter"/>
</dbReference>
<protein>
    <submittedName>
        <fullName evidence="8">Amino acid adenylation domain-containing protein</fullName>
    </submittedName>
</protein>
<dbReference type="Gene3D" id="3.30.300.30">
    <property type="match status" value="1"/>
</dbReference>
<accession>A0AAU8HGA3</accession>
<evidence type="ECO:0000256" key="2">
    <source>
        <dbReference type="ARBA" id="ARBA00022450"/>
    </source>
</evidence>
<feature type="domain" description="Ketosynthase family 3 (KS3)" evidence="6">
    <location>
        <begin position="1048"/>
        <end position="1453"/>
    </location>
</feature>